<gene>
    <name evidence="1" type="ORF">M9Y10_016391</name>
</gene>
<organism evidence="1 2">
    <name type="scientific">Tritrichomonas musculus</name>
    <dbReference type="NCBI Taxonomy" id="1915356"/>
    <lineage>
        <taxon>Eukaryota</taxon>
        <taxon>Metamonada</taxon>
        <taxon>Parabasalia</taxon>
        <taxon>Tritrichomonadida</taxon>
        <taxon>Tritrichomonadidae</taxon>
        <taxon>Tritrichomonas</taxon>
    </lineage>
</organism>
<comment type="caution">
    <text evidence="1">The sequence shown here is derived from an EMBL/GenBank/DDBJ whole genome shotgun (WGS) entry which is preliminary data.</text>
</comment>
<dbReference type="EMBL" id="JAPFFF010000021">
    <property type="protein sequence ID" value="KAK8853848.1"/>
    <property type="molecule type" value="Genomic_DNA"/>
</dbReference>
<protein>
    <submittedName>
        <fullName evidence="1">Uncharacterized protein</fullName>
    </submittedName>
</protein>
<accession>A0ABR2HW21</accession>
<sequence length="106" mass="12373">MKRGKKGDNTNIINRRTATEKDNSIHLLGDFDVQKSKGLKLLRMITSHDLTKDSILAICLTLSICIDKRLPRDYKRRKNLLVKWIDTYYDLCLPYVLNLSFEFTPV</sequence>
<keyword evidence="2" id="KW-1185">Reference proteome</keyword>
<dbReference type="Proteomes" id="UP001470230">
    <property type="component" value="Unassembled WGS sequence"/>
</dbReference>
<reference evidence="1 2" key="1">
    <citation type="submission" date="2024-04" db="EMBL/GenBank/DDBJ databases">
        <title>Tritrichomonas musculus Genome.</title>
        <authorList>
            <person name="Alves-Ferreira E."/>
            <person name="Grigg M."/>
            <person name="Lorenzi H."/>
            <person name="Galac M."/>
        </authorList>
    </citation>
    <scope>NUCLEOTIDE SEQUENCE [LARGE SCALE GENOMIC DNA]</scope>
    <source>
        <strain evidence="1 2">EAF2021</strain>
    </source>
</reference>
<name>A0ABR2HW21_9EUKA</name>
<evidence type="ECO:0000313" key="1">
    <source>
        <dbReference type="EMBL" id="KAK8853848.1"/>
    </source>
</evidence>
<evidence type="ECO:0000313" key="2">
    <source>
        <dbReference type="Proteomes" id="UP001470230"/>
    </source>
</evidence>
<proteinExistence type="predicted"/>